<accession>A0A4Q9PLR3</accession>
<dbReference type="Proteomes" id="UP000292082">
    <property type="component" value="Unassembled WGS sequence"/>
</dbReference>
<feature type="signal peptide" evidence="2">
    <location>
        <begin position="1"/>
        <end position="24"/>
    </location>
</feature>
<evidence type="ECO:0000313" key="4">
    <source>
        <dbReference type="Proteomes" id="UP000292082"/>
    </source>
</evidence>
<organism evidence="3 4">
    <name type="scientific">Dichomitus squalens</name>
    <dbReference type="NCBI Taxonomy" id="114155"/>
    <lineage>
        <taxon>Eukaryota</taxon>
        <taxon>Fungi</taxon>
        <taxon>Dikarya</taxon>
        <taxon>Basidiomycota</taxon>
        <taxon>Agaricomycotina</taxon>
        <taxon>Agaricomycetes</taxon>
        <taxon>Polyporales</taxon>
        <taxon>Polyporaceae</taxon>
        <taxon>Dichomitus</taxon>
    </lineage>
</organism>
<keyword evidence="2" id="KW-0732">Signal</keyword>
<gene>
    <name evidence="3" type="ORF">BD310DRAFT_934424</name>
</gene>
<proteinExistence type="predicted"/>
<evidence type="ECO:0000256" key="2">
    <source>
        <dbReference type="SAM" id="SignalP"/>
    </source>
</evidence>
<evidence type="ECO:0000256" key="1">
    <source>
        <dbReference type="SAM" id="MobiDB-lite"/>
    </source>
</evidence>
<evidence type="ECO:0008006" key="5">
    <source>
        <dbReference type="Google" id="ProtNLM"/>
    </source>
</evidence>
<feature type="chain" id="PRO_5020600977" description="Ig-like domain-containing protein" evidence="2">
    <location>
        <begin position="25"/>
        <end position="98"/>
    </location>
</feature>
<feature type="compositionally biased region" description="Pro residues" evidence="1">
    <location>
        <begin position="86"/>
        <end position="98"/>
    </location>
</feature>
<dbReference type="AlphaFoldDB" id="A0A4Q9PLR3"/>
<keyword evidence="4" id="KW-1185">Reference proteome</keyword>
<feature type="compositionally biased region" description="Basic and acidic residues" evidence="1">
    <location>
        <begin position="46"/>
        <end position="57"/>
    </location>
</feature>
<sequence length="98" mass="10732">MSLRPQPIYITLAATFVAVASSSALPLPLQLQPAKHTSPGQYSLDCRNRGKSSHDLPHTSSHRPSPPHAARRSRVRSQAHTYSPSLQPPILPNRPPSR</sequence>
<reference evidence="3 4" key="1">
    <citation type="submission" date="2019-01" db="EMBL/GenBank/DDBJ databases">
        <title>Draft genome sequences of three monokaryotic isolates of the white-rot basidiomycete fungus Dichomitus squalens.</title>
        <authorList>
            <consortium name="DOE Joint Genome Institute"/>
            <person name="Lopez S.C."/>
            <person name="Andreopoulos B."/>
            <person name="Pangilinan J."/>
            <person name="Lipzen A."/>
            <person name="Riley R."/>
            <person name="Ahrendt S."/>
            <person name="Ng V."/>
            <person name="Barry K."/>
            <person name="Daum C."/>
            <person name="Grigoriev I.V."/>
            <person name="Hilden K.S."/>
            <person name="Makela M.R."/>
            <person name="de Vries R.P."/>
        </authorList>
    </citation>
    <scope>NUCLEOTIDE SEQUENCE [LARGE SCALE GENOMIC DNA]</scope>
    <source>
        <strain evidence="3 4">CBS 464.89</strain>
    </source>
</reference>
<protein>
    <recommendedName>
        <fullName evidence="5">Ig-like domain-containing protein</fullName>
    </recommendedName>
</protein>
<name>A0A4Q9PLR3_9APHY</name>
<feature type="region of interest" description="Disordered" evidence="1">
    <location>
        <begin position="31"/>
        <end position="98"/>
    </location>
</feature>
<dbReference type="EMBL" id="ML145175">
    <property type="protein sequence ID" value="TBU55094.1"/>
    <property type="molecule type" value="Genomic_DNA"/>
</dbReference>
<evidence type="ECO:0000313" key="3">
    <source>
        <dbReference type="EMBL" id="TBU55094.1"/>
    </source>
</evidence>